<comment type="caution">
    <text evidence="2">The sequence shown here is derived from an EMBL/GenBank/DDBJ whole genome shotgun (WGS) entry which is preliminary data.</text>
</comment>
<organism evidence="2">
    <name type="scientific">Tanacetum cinerariifolium</name>
    <name type="common">Dalmatian daisy</name>
    <name type="synonym">Chrysanthemum cinerariifolium</name>
    <dbReference type="NCBI Taxonomy" id="118510"/>
    <lineage>
        <taxon>Eukaryota</taxon>
        <taxon>Viridiplantae</taxon>
        <taxon>Streptophyta</taxon>
        <taxon>Embryophyta</taxon>
        <taxon>Tracheophyta</taxon>
        <taxon>Spermatophyta</taxon>
        <taxon>Magnoliopsida</taxon>
        <taxon>eudicotyledons</taxon>
        <taxon>Gunneridae</taxon>
        <taxon>Pentapetalae</taxon>
        <taxon>asterids</taxon>
        <taxon>campanulids</taxon>
        <taxon>Asterales</taxon>
        <taxon>Asteraceae</taxon>
        <taxon>Asteroideae</taxon>
        <taxon>Anthemideae</taxon>
        <taxon>Anthemidinae</taxon>
        <taxon>Tanacetum</taxon>
    </lineage>
</organism>
<proteinExistence type="predicted"/>
<protein>
    <submittedName>
        <fullName evidence="2">Uncharacterized protein</fullName>
    </submittedName>
</protein>
<reference evidence="2" key="1">
    <citation type="journal article" date="2019" name="Sci. Rep.">
        <title>Draft genome of Tanacetum cinerariifolium, the natural source of mosquito coil.</title>
        <authorList>
            <person name="Yamashiro T."/>
            <person name="Shiraishi A."/>
            <person name="Satake H."/>
            <person name="Nakayama K."/>
        </authorList>
    </citation>
    <scope>NUCLEOTIDE SEQUENCE</scope>
</reference>
<sequence>MGDENHIHTLRDYSKPSHEGYRNTVKLPIGNNSGPHDTQYSMEDPEQAFIEYASSCTNEVEGPQNPFASRKRIPSYHQRIIDCRMVKIAVGEGITRLVFGVKRVDLGKDEAPHWTTLGKRESYKPRPRSDGVGTQTPYYARKDFLDSHLPREWEIARDVELNPFKDTLVDGAWHAKVTLIDPDGQEFTKNLAMSHSTISIPSDFTRESIRSSPSLVILSDIEAKVMVIPIVLPSIPSEAPTIVVVASVTATPDLAIESDLEMSVHPQHPLPLGYRAAIAQWNVALLSTPYPSHSLEDSASLSRSSSGSPSVPRSRLLPHRRYLVSLYSTFSAPAKPSCNRCRSPTTSLPVVTSARTIMSYALVDRLPPRKRLKGLSAVSYQDVMIEAATELVSSPAHHGLAVEERLDEQSEAIEEMATVVSLEGENTLLRAKARAAELSDNSTLVTLQIGRTGLAKMRQQVNADNKTRISFPRRLTDSILVRDMSNVDKIKEKRTKPGTGMKRVQEIKAKSEFISNLIPLILYPK</sequence>
<feature type="region of interest" description="Disordered" evidence="1">
    <location>
        <begin position="1"/>
        <end position="20"/>
    </location>
</feature>
<gene>
    <name evidence="2" type="ORF">Tci_064945</name>
</gene>
<dbReference type="EMBL" id="BKCJ010010748">
    <property type="protein sequence ID" value="GEU92967.1"/>
    <property type="molecule type" value="Genomic_DNA"/>
</dbReference>
<evidence type="ECO:0000256" key="1">
    <source>
        <dbReference type="SAM" id="MobiDB-lite"/>
    </source>
</evidence>
<dbReference type="AlphaFoldDB" id="A0A6L2P506"/>
<evidence type="ECO:0000313" key="2">
    <source>
        <dbReference type="EMBL" id="GEU92967.1"/>
    </source>
</evidence>
<name>A0A6L2P506_TANCI</name>
<accession>A0A6L2P506</accession>